<evidence type="ECO:0000256" key="1">
    <source>
        <dbReference type="SAM" id="MobiDB-lite"/>
    </source>
</evidence>
<comment type="caution">
    <text evidence="2">The sequence shown here is derived from an EMBL/GenBank/DDBJ whole genome shotgun (WGS) entry which is preliminary data.</text>
</comment>
<dbReference type="AlphaFoldDB" id="A0A4Q1BA20"/>
<evidence type="ECO:0000313" key="2">
    <source>
        <dbReference type="EMBL" id="RXK35609.1"/>
    </source>
</evidence>
<accession>A0A4Q1BA20</accession>
<evidence type="ECO:0000313" key="3">
    <source>
        <dbReference type="Proteomes" id="UP000289152"/>
    </source>
</evidence>
<dbReference type="OrthoDB" id="413400at2759"/>
<sequence>MRLNYNKDKRRVRYFTDSALSSAGVKKIVDDVNGTIESLKELSEGKKEKVVQKSKEKDNGGRRRKVKVPMVEGSDHHGFLELVVDGNKVFLPQEDGSMTPLSTLTTPPSIWRTWPIQFSLFLARKTSSHLPSSLQDKLPLSIRPQPEIEVESEDESEIDTPTKGRVKTMRRSATPRDTPTTEESDDVEGKKKKHGVGKASAARRRKMAMKR</sequence>
<feature type="region of interest" description="Disordered" evidence="1">
    <location>
        <begin position="144"/>
        <end position="211"/>
    </location>
</feature>
<feature type="compositionally biased region" description="Acidic residues" evidence="1">
    <location>
        <begin position="148"/>
        <end position="158"/>
    </location>
</feature>
<dbReference type="Proteomes" id="UP000289152">
    <property type="component" value="Unassembled WGS sequence"/>
</dbReference>
<feature type="compositionally biased region" description="Basic residues" evidence="1">
    <location>
        <begin position="190"/>
        <end position="211"/>
    </location>
</feature>
<dbReference type="STRING" id="5217.A0A4Q1BA20"/>
<gene>
    <name evidence="2" type="ORF">M231_07139</name>
</gene>
<dbReference type="EMBL" id="SDIL01000129">
    <property type="protein sequence ID" value="RXK35609.1"/>
    <property type="molecule type" value="Genomic_DNA"/>
</dbReference>
<proteinExistence type="predicted"/>
<organism evidence="2 3">
    <name type="scientific">Tremella mesenterica</name>
    <name type="common">Jelly fungus</name>
    <dbReference type="NCBI Taxonomy" id="5217"/>
    <lineage>
        <taxon>Eukaryota</taxon>
        <taxon>Fungi</taxon>
        <taxon>Dikarya</taxon>
        <taxon>Basidiomycota</taxon>
        <taxon>Agaricomycotina</taxon>
        <taxon>Tremellomycetes</taxon>
        <taxon>Tremellales</taxon>
        <taxon>Tremellaceae</taxon>
        <taxon>Tremella</taxon>
    </lineage>
</organism>
<dbReference type="VEuPathDB" id="FungiDB:TREMEDRAFT_34084"/>
<reference evidence="2 3" key="1">
    <citation type="submission" date="2016-06" db="EMBL/GenBank/DDBJ databases">
        <title>Evolution of pathogenesis and genome organization in the Tremellales.</title>
        <authorList>
            <person name="Cuomo C."/>
            <person name="Litvintseva A."/>
            <person name="Heitman J."/>
            <person name="Chen Y."/>
            <person name="Sun S."/>
            <person name="Springer D."/>
            <person name="Dromer F."/>
            <person name="Young S."/>
            <person name="Zeng Q."/>
            <person name="Chapman S."/>
            <person name="Gujja S."/>
            <person name="Saif S."/>
            <person name="Birren B."/>
        </authorList>
    </citation>
    <scope>NUCLEOTIDE SEQUENCE [LARGE SCALE GENOMIC DNA]</scope>
    <source>
        <strain evidence="2 3">ATCC 28783</strain>
    </source>
</reference>
<dbReference type="InParanoid" id="A0A4Q1BA20"/>
<protein>
    <submittedName>
        <fullName evidence="2">Uncharacterized protein</fullName>
    </submittedName>
</protein>
<name>A0A4Q1BA20_TREME</name>
<keyword evidence="3" id="KW-1185">Reference proteome</keyword>